<keyword evidence="4 6" id="KW-0472">Membrane</keyword>
<evidence type="ECO:0000313" key="9">
    <source>
        <dbReference type="Proteomes" id="UP000532311"/>
    </source>
</evidence>
<keyword evidence="3 6" id="KW-1133">Transmembrane helix</keyword>
<evidence type="ECO:0000313" key="8">
    <source>
        <dbReference type="EMBL" id="KAF5705937.1"/>
    </source>
</evidence>
<dbReference type="AlphaFoldDB" id="A0A8H5Y5A4"/>
<comment type="subcellular location">
    <subcellularLocation>
        <location evidence="1">Membrane</location>
        <topology evidence="1">Multi-pass membrane protein</topology>
    </subcellularLocation>
</comment>
<feature type="transmembrane region" description="Helical" evidence="6">
    <location>
        <begin position="111"/>
        <end position="134"/>
    </location>
</feature>
<gene>
    <name evidence="8" type="ORF">FGLOB1_7710</name>
</gene>
<dbReference type="PANTHER" id="PTHR33048">
    <property type="entry name" value="PTH11-LIKE INTEGRAL MEMBRANE PROTEIN (AFU_ORTHOLOGUE AFUA_5G11245)"/>
    <property type="match status" value="1"/>
</dbReference>
<sequence length="341" mass="37088">MITVDGVDVWLAPPDGSHVNFTSPQRDIATVTASYCAFGITLMVPVILGPSLYATHCIRGKWHIENYMIILASILTLASGILTFICLGNGVLGVHVWEMSMDDAIWEKKAILATLLLGILGTTLARLGFCILYYRIDPSRLRRYAIIGTAVLIIISSVVVWFGLLFACRPVEALWNLRMPTEAHCMNSYPLHILHAIVGGLADLIIIFLILRTTLPLQMPWKKKVVSMAPFSNGLLTTGAAVARLTILVTGLKNPDTTFVLTQVTVCLIFEVSFAIICGSLLDFRKFIERFILDVSEISQPIMDRGSGGLALHPIGGTPMNGGLPPSEIGYHGSTEVLIGA</sequence>
<feature type="transmembrane region" description="Helical" evidence="6">
    <location>
        <begin position="231"/>
        <end position="252"/>
    </location>
</feature>
<evidence type="ECO:0000256" key="6">
    <source>
        <dbReference type="SAM" id="Phobius"/>
    </source>
</evidence>
<name>A0A8H5Y5A4_9HYPO</name>
<dbReference type="PANTHER" id="PTHR33048:SF124">
    <property type="entry name" value="INTEGRAL MEMBRANE PROTEIN"/>
    <property type="match status" value="1"/>
</dbReference>
<evidence type="ECO:0000259" key="7">
    <source>
        <dbReference type="Pfam" id="PF20684"/>
    </source>
</evidence>
<proteinExistence type="inferred from homology"/>
<accession>A0A8H5Y5A4</accession>
<evidence type="ECO:0000256" key="3">
    <source>
        <dbReference type="ARBA" id="ARBA00022989"/>
    </source>
</evidence>
<protein>
    <submittedName>
        <fullName evidence="8">Integral membrane protein</fullName>
    </submittedName>
</protein>
<keyword evidence="9" id="KW-1185">Reference proteome</keyword>
<organism evidence="8 9">
    <name type="scientific">Fusarium globosum</name>
    <dbReference type="NCBI Taxonomy" id="78864"/>
    <lineage>
        <taxon>Eukaryota</taxon>
        <taxon>Fungi</taxon>
        <taxon>Dikarya</taxon>
        <taxon>Ascomycota</taxon>
        <taxon>Pezizomycotina</taxon>
        <taxon>Sordariomycetes</taxon>
        <taxon>Hypocreomycetidae</taxon>
        <taxon>Hypocreales</taxon>
        <taxon>Nectriaceae</taxon>
        <taxon>Fusarium</taxon>
        <taxon>Fusarium fujikuroi species complex</taxon>
    </lineage>
</organism>
<dbReference type="EMBL" id="JAAQPF010000337">
    <property type="protein sequence ID" value="KAF5705937.1"/>
    <property type="molecule type" value="Genomic_DNA"/>
</dbReference>
<feature type="transmembrane region" description="Helical" evidence="6">
    <location>
        <begin position="32"/>
        <end position="55"/>
    </location>
</feature>
<dbReference type="InterPro" id="IPR052337">
    <property type="entry name" value="SAT4-like"/>
</dbReference>
<evidence type="ECO:0000256" key="5">
    <source>
        <dbReference type="ARBA" id="ARBA00038359"/>
    </source>
</evidence>
<feature type="transmembrane region" description="Helical" evidence="6">
    <location>
        <begin position="146"/>
        <end position="167"/>
    </location>
</feature>
<comment type="caution">
    <text evidence="8">The sequence shown here is derived from an EMBL/GenBank/DDBJ whole genome shotgun (WGS) entry which is preliminary data.</text>
</comment>
<dbReference type="Proteomes" id="UP000532311">
    <property type="component" value="Unassembled WGS sequence"/>
</dbReference>
<feature type="transmembrane region" description="Helical" evidence="6">
    <location>
        <begin position="189"/>
        <end position="211"/>
    </location>
</feature>
<keyword evidence="2 6" id="KW-0812">Transmembrane</keyword>
<dbReference type="Pfam" id="PF20684">
    <property type="entry name" value="Fung_rhodopsin"/>
    <property type="match status" value="1"/>
</dbReference>
<evidence type="ECO:0000256" key="1">
    <source>
        <dbReference type="ARBA" id="ARBA00004141"/>
    </source>
</evidence>
<comment type="similarity">
    <text evidence="5">Belongs to the SAT4 family.</text>
</comment>
<dbReference type="GO" id="GO:0016020">
    <property type="term" value="C:membrane"/>
    <property type="evidence" value="ECO:0007669"/>
    <property type="project" value="UniProtKB-SubCell"/>
</dbReference>
<evidence type="ECO:0000256" key="4">
    <source>
        <dbReference type="ARBA" id="ARBA00023136"/>
    </source>
</evidence>
<feature type="transmembrane region" description="Helical" evidence="6">
    <location>
        <begin position="258"/>
        <end position="282"/>
    </location>
</feature>
<feature type="domain" description="Rhodopsin" evidence="7">
    <location>
        <begin position="53"/>
        <end position="289"/>
    </location>
</feature>
<dbReference type="InterPro" id="IPR049326">
    <property type="entry name" value="Rhodopsin_dom_fungi"/>
</dbReference>
<reference evidence="8 9" key="1">
    <citation type="submission" date="2020-05" db="EMBL/GenBank/DDBJ databases">
        <title>Identification and distribution of gene clusters putatively required for synthesis of sphingolipid metabolism inhibitors in phylogenetically diverse species of the filamentous fungus Fusarium.</title>
        <authorList>
            <person name="Kim H.-S."/>
            <person name="Busman M."/>
            <person name="Brown D.W."/>
            <person name="Divon H."/>
            <person name="Uhlig S."/>
            <person name="Proctor R.H."/>
        </authorList>
    </citation>
    <scope>NUCLEOTIDE SEQUENCE [LARGE SCALE GENOMIC DNA]</scope>
    <source>
        <strain evidence="8 9">NRRL 26131</strain>
    </source>
</reference>
<evidence type="ECO:0000256" key="2">
    <source>
        <dbReference type="ARBA" id="ARBA00022692"/>
    </source>
</evidence>
<feature type="transmembrane region" description="Helical" evidence="6">
    <location>
        <begin position="67"/>
        <end position="91"/>
    </location>
</feature>